<comment type="similarity">
    <text evidence="2 7">Belongs to the peptidase M14 family.</text>
</comment>
<keyword evidence="12" id="KW-1185">Reference proteome</keyword>
<dbReference type="PROSITE" id="PS52035">
    <property type="entry name" value="PEPTIDASE_M14"/>
    <property type="match status" value="1"/>
</dbReference>
<evidence type="ECO:0000313" key="12">
    <source>
        <dbReference type="Proteomes" id="UP000269097"/>
    </source>
</evidence>
<evidence type="ECO:0000259" key="10">
    <source>
        <dbReference type="PROSITE" id="PS52035"/>
    </source>
</evidence>
<keyword evidence="9" id="KW-1133">Transmembrane helix</keyword>
<dbReference type="RefSeq" id="WP_123039704.1">
    <property type="nucleotide sequence ID" value="NZ_CP033433.1"/>
</dbReference>
<keyword evidence="9" id="KW-0812">Transmembrane</keyword>
<feature type="domain" description="Peptidase M14" evidence="10">
    <location>
        <begin position="5"/>
        <end position="296"/>
    </location>
</feature>
<keyword evidence="5" id="KW-0862">Zinc</keyword>
<reference evidence="11 12" key="1">
    <citation type="submission" date="2018-10" db="EMBL/GenBank/DDBJ databases">
        <title>Genome Sequence of Cohnella sp.</title>
        <authorList>
            <person name="Srinivasan S."/>
            <person name="Kim M.K."/>
        </authorList>
    </citation>
    <scope>NUCLEOTIDE SEQUENCE [LARGE SCALE GENOMIC DNA]</scope>
    <source>
        <strain evidence="11 12">18JY8-7</strain>
    </source>
</reference>
<accession>A0A3G3JUW8</accession>
<dbReference type="GO" id="GO:0005615">
    <property type="term" value="C:extracellular space"/>
    <property type="evidence" value="ECO:0007669"/>
    <property type="project" value="TreeGrafter"/>
</dbReference>
<dbReference type="Proteomes" id="UP000269097">
    <property type="component" value="Chromosome"/>
</dbReference>
<evidence type="ECO:0000256" key="2">
    <source>
        <dbReference type="ARBA" id="ARBA00005988"/>
    </source>
</evidence>
<sequence>MTGAGRYGSAELTRELWRLSLKYPFLQVCTIGCSVLGMPIYALRIGHGPFRWHFNASCHANEWITTPLVMRFAEAYAEACCVEGKIGGKPACELFRNNTLWVVPMLNPDGVELVQQGLSPAHPLYRELLHWNGYNPRFDEWKANARGVDLNDQFPAHWETERERRGTAGPGPRDYGGPAPLSEPEARALAEWTALMDFHAVLSLHTQGEEIYWNYRGYEPPEAGDWAERLAKAAGYRAVYLEGSDAGYKDWFLQTFRRPGFTVEAGFGRNPLPPAEFPSISEKLNRLFAEALDLPL</sequence>
<dbReference type="Gene3D" id="3.40.630.10">
    <property type="entry name" value="Zn peptidases"/>
    <property type="match status" value="1"/>
</dbReference>
<organism evidence="11 12">
    <name type="scientific">Cohnella candidum</name>
    <dbReference type="NCBI Taxonomy" id="2674991"/>
    <lineage>
        <taxon>Bacteria</taxon>
        <taxon>Bacillati</taxon>
        <taxon>Bacillota</taxon>
        <taxon>Bacilli</taxon>
        <taxon>Bacillales</taxon>
        <taxon>Paenibacillaceae</taxon>
        <taxon>Cohnella</taxon>
    </lineage>
</organism>
<dbReference type="SMART" id="SM00631">
    <property type="entry name" value="Zn_pept"/>
    <property type="match status" value="1"/>
</dbReference>
<keyword evidence="6" id="KW-0482">Metalloprotease</keyword>
<evidence type="ECO:0000256" key="6">
    <source>
        <dbReference type="ARBA" id="ARBA00023049"/>
    </source>
</evidence>
<feature type="region of interest" description="Disordered" evidence="8">
    <location>
        <begin position="155"/>
        <end position="181"/>
    </location>
</feature>
<name>A0A3G3JUW8_9BACL</name>
<protein>
    <submittedName>
        <fullName evidence="11">Peptidase M14</fullName>
    </submittedName>
</protein>
<dbReference type="Pfam" id="PF00246">
    <property type="entry name" value="Peptidase_M14"/>
    <property type="match status" value="1"/>
</dbReference>
<evidence type="ECO:0000256" key="4">
    <source>
        <dbReference type="ARBA" id="ARBA00022801"/>
    </source>
</evidence>
<evidence type="ECO:0000256" key="1">
    <source>
        <dbReference type="ARBA" id="ARBA00001947"/>
    </source>
</evidence>
<dbReference type="PANTHER" id="PTHR11705:SF143">
    <property type="entry name" value="SLL0236 PROTEIN"/>
    <property type="match status" value="1"/>
</dbReference>
<dbReference type="InterPro" id="IPR034274">
    <property type="entry name" value="ENP1_M14_CPD"/>
</dbReference>
<keyword evidence="9" id="KW-0472">Membrane</keyword>
<dbReference type="GO" id="GO:0004181">
    <property type="term" value="F:metallocarboxypeptidase activity"/>
    <property type="evidence" value="ECO:0007669"/>
    <property type="project" value="InterPro"/>
</dbReference>
<evidence type="ECO:0000256" key="5">
    <source>
        <dbReference type="ARBA" id="ARBA00022833"/>
    </source>
</evidence>
<dbReference type="InterPro" id="IPR000834">
    <property type="entry name" value="Peptidase_M14"/>
</dbReference>
<dbReference type="PANTHER" id="PTHR11705">
    <property type="entry name" value="PROTEASE FAMILY M14 CARBOXYPEPTIDASE A,B"/>
    <property type="match status" value="1"/>
</dbReference>
<dbReference type="SUPFAM" id="SSF53187">
    <property type="entry name" value="Zn-dependent exopeptidases"/>
    <property type="match status" value="1"/>
</dbReference>
<gene>
    <name evidence="11" type="ORF">EAV92_03050</name>
</gene>
<dbReference type="CDD" id="cd06229">
    <property type="entry name" value="M14_Endopeptidase_I"/>
    <property type="match status" value="1"/>
</dbReference>
<evidence type="ECO:0000256" key="9">
    <source>
        <dbReference type="SAM" id="Phobius"/>
    </source>
</evidence>
<evidence type="ECO:0000313" key="11">
    <source>
        <dbReference type="EMBL" id="AYQ71641.1"/>
    </source>
</evidence>
<feature type="transmembrane region" description="Helical" evidence="9">
    <location>
        <begin position="25"/>
        <end position="43"/>
    </location>
</feature>
<proteinExistence type="inferred from homology"/>
<feature type="active site" description="Proton donor/acceptor" evidence="7">
    <location>
        <position position="264"/>
    </location>
</feature>
<evidence type="ECO:0000256" key="3">
    <source>
        <dbReference type="ARBA" id="ARBA00022670"/>
    </source>
</evidence>
<dbReference type="GO" id="GO:0008270">
    <property type="term" value="F:zinc ion binding"/>
    <property type="evidence" value="ECO:0007669"/>
    <property type="project" value="InterPro"/>
</dbReference>
<keyword evidence="4" id="KW-0378">Hydrolase</keyword>
<dbReference type="KEGG" id="coh:EAV92_03050"/>
<keyword evidence="3" id="KW-0645">Protease</keyword>
<comment type="cofactor">
    <cofactor evidence="1">
        <name>Zn(2+)</name>
        <dbReference type="ChEBI" id="CHEBI:29105"/>
    </cofactor>
</comment>
<dbReference type="AlphaFoldDB" id="A0A3G3JUW8"/>
<dbReference type="GO" id="GO:0006508">
    <property type="term" value="P:proteolysis"/>
    <property type="evidence" value="ECO:0007669"/>
    <property type="project" value="UniProtKB-KW"/>
</dbReference>
<evidence type="ECO:0000256" key="8">
    <source>
        <dbReference type="SAM" id="MobiDB-lite"/>
    </source>
</evidence>
<evidence type="ECO:0000256" key="7">
    <source>
        <dbReference type="PROSITE-ProRule" id="PRU01379"/>
    </source>
</evidence>
<dbReference type="EMBL" id="CP033433">
    <property type="protein sequence ID" value="AYQ71641.1"/>
    <property type="molecule type" value="Genomic_DNA"/>
</dbReference>